<dbReference type="PANTHER" id="PTHR43736">
    <property type="entry name" value="ADP-RIBOSE PYROPHOSPHATASE"/>
    <property type="match status" value="1"/>
</dbReference>
<dbReference type="InterPro" id="IPR015797">
    <property type="entry name" value="NUDIX_hydrolase-like_dom_sf"/>
</dbReference>
<dbReference type="EMBL" id="JAGPYM010000006">
    <property type="protein sequence ID" value="KAH6893469.1"/>
    <property type="molecule type" value="Genomic_DNA"/>
</dbReference>
<dbReference type="Gene3D" id="3.90.79.10">
    <property type="entry name" value="Nucleoside Triphosphate Pyrophosphohydrolase"/>
    <property type="match status" value="1"/>
</dbReference>
<keyword evidence="2" id="KW-0378">Hydrolase</keyword>
<dbReference type="InterPro" id="IPR000086">
    <property type="entry name" value="NUDIX_hydrolase_dom"/>
</dbReference>
<dbReference type="AlphaFoldDB" id="A0A9P8WAC7"/>
<dbReference type="OrthoDB" id="276276at2759"/>
<dbReference type="CDD" id="cd02883">
    <property type="entry name" value="NUDIX_Hydrolase"/>
    <property type="match status" value="1"/>
</dbReference>
<dbReference type="PROSITE" id="PS51462">
    <property type="entry name" value="NUDIX"/>
    <property type="match status" value="1"/>
</dbReference>
<protein>
    <submittedName>
        <fullName evidence="2">NUDIX hydrolase domain-like protein</fullName>
    </submittedName>
</protein>
<organism evidence="2 3">
    <name type="scientific">Thelonectria olida</name>
    <dbReference type="NCBI Taxonomy" id="1576542"/>
    <lineage>
        <taxon>Eukaryota</taxon>
        <taxon>Fungi</taxon>
        <taxon>Dikarya</taxon>
        <taxon>Ascomycota</taxon>
        <taxon>Pezizomycotina</taxon>
        <taxon>Sordariomycetes</taxon>
        <taxon>Hypocreomycetidae</taxon>
        <taxon>Hypocreales</taxon>
        <taxon>Nectriaceae</taxon>
        <taxon>Thelonectria</taxon>
    </lineage>
</organism>
<dbReference type="GO" id="GO:0016787">
    <property type="term" value="F:hydrolase activity"/>
    <property type="evidence" value="ECO:0007669"/>
    <property type="project" value="UniProtKB-KW"/>
</dbReference>
<proteinExistence type="predicted"/>
<accession>A0A9P8WAC7</accession>
<reference evidence="2 3" key="1">
    <citation type="journal article" date="2021" name="Nat. Commun.">
        <title>Genetic determinants of endophytism in the Arabidopsis root mycobiome.</title>
        <authorList>
            <person name="Mesny F."/>
            <person name="Miyauchi S."/>
            <person name="Thiergart T."/>
            <person name="Pickel B."/>
            <person name="Atanasova L."/>
            <person name="Karlsson M."/>
            <person name="Huettel B."/>
            <person name="Barry K.W."/>
            <person name="Haridas S."/>
            <person name="Chen C."/>
            <person name="Bauer D."/>
            <person name="Andreopoulos W."/>
            <person name="Pangilinan J."/>
            <person name="LaButti K."/>
            <person name="Riley R."/>
            <person name="Lipzen A."/>
            <person name="Clum A."/>
            <person name="Drula E."/>
            <person name="Henrissat B."/>
            <person name="Kohler A."/>
            <person name="Grigoriev I.V."/>
            <person name="Martin F.M."/>
            <person name="Hacquard S."/>
        </authorList>
    </citation>
    <scope>NUCLEOTIDE SEQUENCE [LARGE SCALE GENOMIC DNA]</scope>
    <source>
        <strain evidence="2 3">MPI-CAGE-CH-0241</strain>
    </source>
</reference>
<keyword evidence="3" id="KW-1185">Reference proteome</keyword>
<evidence type="ECO:0000313" key="2">
    <source>
        <dbReference type="EMBL" id="KAH6893469.1"/>
    </source>
</evidence>
<dbReference type="Pfam" id="PF00293">
    <property type="entry name" value="NUDIX"/>
    <property type="match status" value="1"/>
</dbReference>
<dbReference type="Proteomes" id="UP000777438">
    <property type="component" value="Unassembled WGS sequence"/>
</dbReference>
<evidence type="ECO:0000259" key="1">
    <source>
        <dbReference type="PROSITE" id="PS51462"/>
    </source>
</evidence>
<gene>
    <name evidence="2" type="ORF">B0T10DRAFT_273925</name>
</gene>
<dbReference type="PANTHER" id="PTHR43736:SF1">
    <property type="entry name" value="DIHYDRONEOPTERIN TRIPHOSPHATE DIPHOSPHATASE"/>
    <property type="match status" value="1"/>
</dbReference>
<evidence type="ECO:0000313" key="3">
    <source>
        <dbReference type="Proteomes" id="UP000777438"/>
    </source>
</evidence>
<comment type="caution">
    <text evidence="2">The sequence shown here is derived from an EMBL/GenBank/DDBJ whole genome shotgun (WGS) entry which is preliminary data.</text>
</comment>
<dbReference type="SUPFAM" id="SSF55811">
    <property type="entry name" value="Nudix"/>
    <property type="match status" value="1"/>
</dbReference>
<feature type="domain" description="Nudix hydrolase" evidence="1">
    <location>
        <begin position="35"/>
        <end position="191"/>
    </location>
</feature>
<sequence>MAKHNQQPPSSYTVSSSLNPYTSSPAAFLKANPDIDCLIAGALVTNPNGHILLLRRAPTDSWPNKWEVPGGCVDPTDASFVAAAVRELWEESGLVATHVKAPVGLLLSPDGTDEPTGAREDALALKDDIVLFRETGDMWGKLTAWMDVESCDAVTMRDDEHAEWAWVTEEEATTRRFADGRELDFVSEGVRMTVLEGFRLWKESR</sequence>
<name>A0A9P8WAC7_9HYPO</name>